<evidence type="ECO:0000256" key="1">
    <source>
        <dbReference type="SAM" id="MobiDB-lite"/>
    </source>
</evidence>
<dbReference type="AlphaFoldDB" id="A0A8S4P7F4"/>
<name>A0A8S4P7F4_OWEFU</name>
<reference evidence="3" key="1">
    <citation type="submission" date="2022-03" db="EMBL/GenBank/DDBJ databases">
        <authorList>
            <person name="Martin C."/>
        </authorList>
    </citation>
    <scope>NUCLEOTIDE SEQUENCE</scope>
</reference>
<protein>
    <submittedName>
        <fullName evidence="3">Uncharacterized protein</fullName>
    </submittedName>
</protein>
<dbReference type="EMBL" id="CAIIXF020000007">
    <property type="protein sequence ID" value="CAH1789077.1"/>
    <property type="molecule type" value="Genomic_DNA"/>
</dbReference>
<keyword evidence="2" id="KW-0472">Membrane</keyword>
<sequence length="223" mass="24028">DADYDAIVLNKESMFIAEMYNYFVPKYYTNATLGSWDVAKGSIILSFSVNGYGPDVESVLSEIYDEVSRDLLLTFDGTDIVARREMTVDGEQYLGGPAPPAAPNGDTTIIIAAAAGSVAVVAIVIIVIVVIMMKGKKSKGKVSPSAADLSKLSEDPTPGRSETPVMPFRGDRIVESGDEPVTKDVFKKLTPLPAINTGHTFNSMAPMGTLYDQQEHNDDLDDL</sequence>
<gene>
    <name evidence="3" type="ORF">OFUS_LOCUS14497</name>
</gene>
<keyword evidence="2" id="KW-0812">Transmembrane</keyword>
<evidence type="ECO:0000256" key="2">
    <source>
        <dbReference type="SAM" id="Phobius"/>
    </source>
</evidence>
<feature type="region of interest" description="Disordered" evidence="1">
    <location>
        <begin position="139"/>
        <end position="173"/>
    </location>
</feature>
<keyword evidence="4" id="KW-1185">Reference proteome</keyword>
<keyword evidence="2" id="KW-1133">Transmembrane helix</keyword>
<organism evidence="3 4">
    <name type="scientific">Owenia fusiformis</name>
    <name type="common">Polychaete worm</name>
    <dbReference type="NCBI Taxonomy" id="6347"/>
    <lineage>
        <taxon>Eukaryota</taxon>
        <taxon>Metazoa</taxon>
        <taxon>Spiralia</taxon>
        <taxon>Lophotrochozoa</taxon>
        <taxon>Annelida</taxon>
        <taxon>Polychaeta</taxon>
        <taxon>Sedentaria</taxon>
        <taxon>Canalipalpata</taxon>
        <taxon>Sabellida</taxon>
        <taxon>Oweniida</taxon>
        <taxon>Oweniidae</taxon>
        <taxon>Owenia</taxon>
    </lineage>
</organism>
<accession>A0A8S4P7F4</accession>
<evidence type="ECO:0000313" key="4">
    <source>
        <dbReference type="Proteomes" id="UP000749559"/>
    </source>
</evidence>
<feature type="non-terminal residue" evidence="3">
    <location>
        <position position="1"/>
    </location>
</feature>
<dbReference type="Proteomes" id="UP000749559">
    <property type="component" value="Unassembled WGS sequence"/>
</dbReference>
<comment type="caution">
    <text evidence="3">The sequence shown here is derived from an EMBL/GenBank/DDBJ whole genome shotgun (WGS) entry which is preliminary data.</text>
</comment>
<proteinExistence type="predicted"/>
<evidence type="ECO:0000313" key="3">
    <source>
        <dbReference type="EMBL" id="CAH1789077.1"/>
    </source>
</evidence>
<feature type="transmembrane region" description="Helical" evidence="2">
    <location>
        <begin position="109"/>
        <end position="131"/>
    </location>
</feature>